<dbReference type="Pfam" id="PF03703">
    <property type="entry name" value="bPH_2"/>
    <property type="match status" value="1"/>
</dbReference>
<proteinExistence type="predicted"/>
<feature type="transmembrane region" description="Helical" evidence="1">
    <location>
        <begin position="316"/>
        <end position="341"/>
    </location>
</feature>
<evidence type="ECO:0000256" key="1">
    <source>
        <dbReference type="SAM" id="Phobius"/>
    </source>
</evidence>
<dbReference type="RefSeq" id="WP_126581581.1">
    <property type="nucleotide sequence ID" value="NZ_BIFR01000001.1"/>
</dbReference>
<name>A0A402A4W8_9CHLR</name>
<accession>A0A402A4W8</accession>
<dbReference type="InterPro" id="IPR005543">
    <property type="entry name" value="PASTA_dom"/>
</dbReference>
<dbReference type="EMBL" id="BIFR01000001">
    <property type="protein sequence ID" value="GCE14106.1"/>
    <property type="molecule type" value="Genomic_DNA"/>
</dbReference>
<feature type="transmembrane region" description="Helical" evidence="1">
    <location>
        <begin position="55"/>
        <end position="82"/>
    </location>
</feature>
<feature type="transmembrane region" description="Helical" evidence="1">
    <location>
        <begin position="88"/>
        <end position="109"/>
    </location>
</feature>
<dbReference type="PANTHER" id="PTHR37938">
    <property type="entry name" value="BLL0215 PROTEIN"/>
    <property type="match status" value="1"/>
</dbReference>
<dbReference type="CDD" id="cd06577">
    <property type="entry name" value="PASTA_pknB"/>
    <property type="match status" value="1"/>
</dbReference>
<gene>
    <name evidence="3" type="ORF">KTT_39650</name>
</gene>
<dbReference type="PROSITE" id="PS51178">
    <property type="entry name" value="PASTA"/>
    <property type="match status" value="1"/>
</dbReference>
<dbReference type="OrthoDB" id="138022at2"/>
<feature type="transmembrane region" description="Helical" evidence="1">
    <location>
        <begin position="287"/>
        <end position="310"/>
    </location>
</feature>
<keyword evidence="1" id="KW-1133">Transmembrane helix</keyword>
<evidence type="ECO:0000313" key="3">
    <source>
        <dbReference type="EMBL" id="GCE14106.1"/>
    </source>
</evidence>
<dbReference type="SUPFAM" id="SSF54184">
    <property type="entry name" value="Penicillin-binding protein 2x (pbp-2x), c-terminal domain"/>
    <property type="match status" value="1"/>
</dbReference>
<evidence type="ECO:0000259" key="2">
    <source>
        <dbReference type="PROSITE" id="PS51178"/>
    </source>
</evidence>
<dbReference type="Gene3D" id="3.30.10.20">
    <property type="match status" value="1"/>
</dbReference>
<dbReference type="AlphaFoldDB" id="A0A402A4W8"/>
<keyword evidence="1" id="KW-0472">Membrane</keyword>
<dbReference type="Proteomes" id="UP000287352">
    <property type="component" value="Unassembled WGS sequence"/>
</dbReference>
<dbReference type="Pfam" id="PF03793">
    <property type="entry name" value="PASTA"/>
    <property type="match status" value="1"/>
</dbReference>
<sequence length="531" mass="60057">MAETSQTNSTAPKDPWRSGRSRFGLLQFRRDRNKTWHFSGQQPDEEVRLIVRKHWWFLAIHALPCVGAVLALILFAFCAITLPKLASLWILLEISAFLAVLATGAWFAYKHVLAWWYETYIITNKRIINAKGLFEPTRQQTTIDKVQQVGLGVEALRGLILGFGTVHVYLAGGDFFIRDVPQPRKVRDAILGITDVVKAKAPPAAPGPKPESTDLNDVLDTLSKEKPVPQLPDADADLPVTRRTDRFRGPRRTFGGILRIPADVRYMSGEYTVKYVQRSQYVLWRNLSLPAIALLLVIPIALVVSLGGWLPLAFQSWWWTFMGLLIIGLLVAGGLIYANYVDDVYILTNRRIIDIQRYFIFFSERRLEAEYKNIRDIRVKVPNVVERFLDVGNVYVETPGNSPDILLESVDHPFVLQDEILGIKNHKEREDAAKKENSEKQNLRKWFDTVIAKLEETTTTRGTPNLREMDLLTAMACAQEYGLDVTVRGEAVDNPLVPPGHVVYQSPPAGTIMEKGSKIEVVLSKRPSFVE</sequence>
<dbReference type="InterPro" id="IPR005182">
    <property type="entry name" value="YdbS-like_PH"/>
</dbReference>
<organism evidence="3 4">
    <name type="scientific">Tengunoibacter tsumagoiensis</name>
    <dbReference type="NCBI Taxonomy" id="2014871"/>
    <lineage>
        <taxon>Bacteria</taxon>
        <taxon>Bacillati</taxon>
        <taxon>Chloroflexota</taxon>
        <taxon>Ktedonobacteria</taxon>
        <taxon>Ktedonobacterales</taxon>
        <taxon>Dictyobacteraceae</taxon>
        <taxon>Tengunoibacter</taxon>
    </lineage>
</organism>
<reference evidence="4" key="1">
    <citation type="submission" date="2018-12" db="EMBL/GenBank/DDBJ databases">
        <title>Tengunoibacter tsumagoiensis gen. nov., sp. nov., Dictyobacter kobayashii sp. nov., D. alpinus sp. nov., and D. joshuensis sp. nov. and description of Dictyobacteraceae fam. nov. within the order Ktedonobacterales isolated from Tengu-no-mugimeshi.</title>
        <authorList>
            <person name="Wang C.M."/>
            <person name="Zheng Y."/>
            <person name="Sakai Y."/>
            <person name="Toyoda A."/>
            <person name="Minakuchi Y."/>
            <person name="Abe K."/>
            <person name="Yokota A."/>
            <person name="Yabe S."/>
        </authorList>
    </citation>
    <scope>NUCLEOTIDE SEQUENCE [LARGE SCALE GENOMIC DNA]</scope>
    <source>
        <strain evidence="4">Uno3</strain>
    </source>
</reference>
<keyword evidence="1" id="KW-0812">Transmembrane</keyword>
<evidence type="ECO:0000313" key="4">
    <source>
        <dbReference type="Proteomes" id="UP000287352"/>
    </source>
</evidence>
<feature type="domain" description="PASTA" evidence="2">
    <location>
        <begin position="457"/>
        <end position="525"/>
    </location>
</feature>
<dbReference type="SMART" id="SM00740">
    <property type="entry name" value="PASTA"/>
    <property type="match status" value="1"/>
</dbReference>
<comment type="caution">
    <text evidence="3">The sequence shown here is derived from an EMBL/GenBank/DDBJ whole genome shotgun (WGS) entry which is preliminary data.</text>
</comment>
<keyword evidence="4" id="KW-1185">Reference proteome</keyword>
<protein>
    <recommendedName>
        <fullName evidence="2">PASTA domain-containing protein</fullName>
    </recommendedName>
</protein>
<dbReference type="PANTHER" id="PTHR37938:SF1">
    <property type="entry name" value="BLL0215 PROTEIN"/>
    <property type="match status" value="1"/>
</dbReference>